<keyword evidence="1" id="KW-0732">Signal</keyword>
<name>A0A3S0J8A1_9GAMM</name>
<protein>
    <submittedName>
        <fullName evidence="3">PRC-barrel domain containing protein</fullName>
    </submittedName>
</protein>
<dbReference type="SUPFAM" id="SSF50346">
    <property type="entry name" value="PRC-barrel domain"/>
    <property type="match status" value="1"/>
</dbReference>
<dbReference type="AlphaFoldDB" id="A0A3S0J8A1"/>
<feature type="signal peptide" evidence="1">
    <location>
        <begin position="1"/>
        <end position="28"/>
    </location>
</feature>
<keyword evidence="4" id="KW-1185">Reference proteome</keyword>
<dbReference type="Pfam" id="PF05239">
    <property type="entry name" value="PRC"/>
    <property type="match status" value="1"/>
</dbReference>
<accession>A0A3S0J8A1</accession>
<evidence type="ECO:0000256" key="1">
    <source>
        <dbReference type="SAM" id="SignalP"/>
    </source>
</evidence>
<comment type="caution">
    <text evidence="3">The sequence shown here is derived from an EMBL/GenBank/DDBJ whole genome shotgun (WGS) entry which is preliminary data.</text>
</comment>
<dbReference type="InterPro" id="IPR011033">
    <property type="entry name" value="PRC_barrel-like_sf"/>
</dbReference>
<dbReference type="Proteomes" id="UP000267400">
    <property type="component" value="Unassembled WGS sequence"/>
</dbReference>
<dbReference type="Gene3D" id="1.10.287.700">
    <property type="entry name" value="Helix hairpin bin"/>
    <property type="match status" value="1"/>
</dbReference>
<dbReference type="Gene3D" id="2.30.30.240">
    <property type="entry name" value="PRC-barrel domain"/>
    <property type="match status" value="1"/>
</dbReference>
<organism evidence="3 4">
    <name type="scientific">Halomonas nitroreducens</name>
    <dbReference type="NCBI Taxonomy" id="447425"/>
    <lineage>
        <taxon>Bacteria</taxon>
        <taxon>Pseudomonadati</taxon>
        <taxon>Pseudomonadota</taxon>
        <taxon>Gammaproteobacteria</taxon>
        <taxon>Oceanospirillales</taxon>
        <taxon>Halomonadaceae</taxon>
        <taxon>Halomonas</taxon>
    </lineage>
</organism>
<evidence type="ECO:0000313" key="3">
    <source>
        <dbReference type="EMBL" id="RTR00814.1"/>
    </source>
</evidence>
<dbReference type="EMBL" id="RXNS01000015">
    <property type="protein sequence ID" value="RTR00814.1"/>
    <property type="molecule type" value="Genomic_DNA"/>
</dbReference>
<dbReference type="InterPro" id="IPR027275">
    <property type="entry name" value="PRC-brl_dom"/>
</dbReference>
<feature type="domain" description="PRC-barrel" evidence="2">
    <location>
        <begin position="34"/>
        <end position="89"/>
    </location>
</feature>
<proteinExistence type="predicted"/>
<dbReference type="OrthoDB" id="6182585at2"/>
<evidence type="ECO:0000313" key="4">
    <source>
        <dbReference type="Proteomes" id="UP000267400"/>
    </source>
</evidence>
<feature type="chain" id="PRO_5018660992" evidence="1">
    <location>
        <begin position="29"/>
        <end position="186"/>
    </location>
</feature>
<reference evidence="3 4" key="1">
    <citation type="submission" date="2018-12" db="EMBL/GenBank/DDBJ databases">
        <authorList>
            <person name="Yu L."/>
        </authorList>
    </citation>
    <scope>NUCLEOTIDE SEQUENCE [LARGE SCALE GENOMIC DNA]</scope>
    <source>
        <strain evidence="3 4">11S</strain>
    </source>
</reference>
<evidence type="ECO:0000259" key="2">
    <source>
        <dbReference type="Pfam" id="PF05239"/>
    </source>
</evidence>
<dbReference type="RefSeq" id="WP_126485665.1">
    <property type="nucleotide sequence ID" value="NZ_RXNS01000015.1"/>
</dbReference>
<sequence>MTLDTPHTRALTAALIAGGMAVSVSAQAETQGLYSADELLDADVYTQANPDVEIGEVEDVLLDNDMRLRALAIDTGNLLDMGQKQYVIETSHFTVETHNGNSLDDMEYRVQVDLSEQAITQQPEYTDTWWSEARQNMQQAWSETKQGAASAWDTTQEGASEALDRIGNALKAAGEKTQQAAEDATQ</sequence>
<gene>
    <name evidence="3" type="ORF">EKG36_15390</name>
</gene>